<name>A0AAN9N7L0_PHACN</name>
<dbReference type="Pfam" id="PF23581">
    <property type="entry name" value="DUF7135"/>
    <property type="match status" value="1"/>
</dbReference>
<evidence type="ECO:0000259" key="1">
    <source>
        <dbReference type="Pfam" id="PF23581"/>
    </source>
</evidence>
<accession>A0AAN9N7L0</accession>
<sequence>MKVGSKIRAKVDPEMGLKSFPDQWHVDFVPRCNTHGVEATKANKLKIYDKDFMVWAKPESTDDSRWEDTEETFSKSGTLVVKNFAHGIHRKDAFVNFSDGYKNGGGGSFSYSNSKKTLLMKAEMNMLLMSPMGEGKLHSTGFKETTFREELCDIEYVCVLHLILHFFFLF</sequence>
<protein>
    <recommendedName>
        <fullName evidence="1">DUF7135 domain-containing protein</fullName>
    </recommendedName>
</protein>
<dbReference type="InterPro" id="IPR055559">
    <property type="entry name" value="CYPRO4_DUF7135"/>
</dbReference>
<reference evidence="2 3" key="1">
    <citation type="submission" date="2024-01" db="EMBL/GenBank/DDBJ databases">
        <title>The genomes of 5 underutilized Papilionoideae crops provide insights into root nodulation and disease resistanc.</title>
        <authorList>
            <person name="Jiang F."/>
        </authorList>
    </citation>
    <scope>NUCLEOTIDE SEQUENCE [LARGE SCALE GENOMIC DNA]</scope>
    <source>
        <strain evidence="2">JINMINGXINNONG_FW02</strain>
        <tissue evidence="2">Leaves</tissue>
    </source>
</reference>
<dbReference type="Proteomes" id="UP001374584">
    <property type="component" value="Unassembled WGS sequence"/>
</dbReference>
<dbReference type="AlphaFoldDB" id="A0AAN9N7L0"/>
<gene>
    <name evidence="2" type="ORF">VNO80_10151</name>
</gene>
<feature type="domain" description="DUF7135" evidence="1">
    <location>
        <begin position="1"/>
        <end position="30"/>
    </location>
</feature>
<comment type="caution">
    <text evidence="2">The sequence shown here is derived from an EMBL/GenBank/DDBJ whole genome shotgun (WGS) entry which is preliminary data.</text>
</comment>
<dbReference type="EMBL" id="JAYMYR010000004">
    <property type="protein sequence ID" value="KAK7368129.1"/>
    <property type="molecule type" value="Genomic_DNA"/>
</dbReference>
<keyword evidence="3" id="KW-1185">Reference proteome</keyword>
<organism evidence="2 3">
    <name type="scientific">Phaseolus coccineus</name>
    <name type="common">Scarlet runner bean</name>
    <name type="synonym">Phaseolus multiflorus</name>
    <dbReference type="NCBI Taxonomy" id="3886"/>
    <lineage>
        <taxon>Eukaryota</taxon>
        <taxon>Viridiplantae</taxon>
        <taxon>Streptophyta</taxon>
        <taxon>Embryophyta</taxon>
        <taxon>Tracheophyta</taxon>
        <taxon>Spermatophyta</taxon>
        <taxon>Magnoliopsida</taxon>
        <taxon>eudicotyledons</taxon>
        <taxon>Gunneridae</taxon>
        <taxon>Pentapetalae</taxon>
        <taxon>rosids</taxon>
        <taxon>fabids</taxon>
        <taxon>Fabales</taxon>
        <taxon>Fabaceae</taxon>
        <taxon>Papilionoideae</taxon>
        <taxon>50 kb inversion clade</taxon>
        <taxon>NPAAA clade</taxon>
        <taxon>indigoferoid/millettioid clade</taxon>
        <taxon>Phaseoleae</taxon>
        <taxon>Phaseolus</taxon>
    </lineage>
</organism>
<proteinExistence type="predicted"/>
<evidence type="ECO:0000313" key="2">
    <source>
        <dbReference type="EMBL" id="KAK7368129.1"/>
    </source>
</evidence>
<evidence type="ECO:0000313" key="3">
    <source>
        <dbReference type="Proteomes" id="UP001374584"/>
    </source>
</evidence>